<dbReference type="Pfam" id="PF03119">
    <property type="entry name" value="DNA_ligase_ZBD"/>
    <property type="match status" value="1"/>
</dbReference>
<dbReference type="SUPFAM" id="SSF52113">
    <property type="entry name" value="BRCT domain"/>
    <property type="match status" value="1"/>
</dbReference>
<feature type="binding site" evidence="10">
    <location>
        <position position="138"/>
    </location>
    <ligand>
        <name>NAD(+)</name>
        <dbReference type="ChEBI" id="CHEBI:57540"/>
    </ligand>
</feature>
<dbReference type="InterPro" id="IPR013839">
    <property type="entry name" value="DNAligase_adenylation"/>
</dbReference>
<dbReference type="Pfam" id="PF22745">
    <property type="entry name" value="Nlig-Ia"/>
    <property type="match status" value="1"/>
</dbReference>
<dbReference type="Gene3D" id="6.20.10.30">
    <property type="match status" value="1"/>
</dbReference>
<feature type="binding site" evidence="10">
    <location>
        <position position="436"/>
    </location>
    <ligand>
        <name>Zn(2+)</name>
        <dbReference type="ChEBI" id="CHEBI:29105"/>
    </ligand>
</feature>
<dbReference type="PANTHER" id="PTHR23389:SF9">
    <property type="entry name" value="DNA LIGASE"/>
    <property type="match status" value="1"/>
</dbReference>
<dbReference type="Gene3D" id="3.30.470.30">
    <property type="entry name" value="DNA ligase/mRNA capping enzyme"/>
    <property type="match status" value="1"/>
</dbReference>
<organism evidence="13 14">
    <name type="scientific">Candidatus Dehalogenimonas loeffleri</name>
    <dbReference type="NCBI Taxonomy" id="3127115"/>
    <lineage>
        <taxon>Bacteria</taxon>
        <taxon>Bacillati</taxon>
        <taxon>Chloroflexota</taxon>
        <taxon>Dehalococcoidia</taxon>
        <taxon>Dehalococcoidales</taxon>
        <taxon>Dehalococcoidaceae</taxon>
        <taxon>Dehalogenimonas</taxon>
    </lineage>
</organism>
<sequence length="688" mass="76569">MIQILQAQERVLELRRLLNHHNYLYYVKDTPEISDESYDALLRELRQLEQEYPSLVIPDSPTMRVGAEPLKAFGVITHRKPLLSLANAFSKAELQAWVKRIEKLLPGEEFTFVCEHKMDGLAVAVTYEDGQLSTGATRGDGVEGENITANLRTIRSLPLSVANQSPEHFEVRGEVFLPKANFEQLNLKRDKAGLPLFANPRNAAAGSLRQLDPRVTAQRPLDIYVYALGWADGSQLPASHWDTMERIKSWGFKLNPYNRHCRSLQEVEQYYDEWLEKRHTLPYEADGVVIKINDLAQQERLGSAAREPRWAIAFKFPAHQATTILKDIGISVGRTGTLNPYAILEPVFVGGVIIRQASLHNEEDIQRKDIRIGDTVVIQRAGDVIPQVVGPVLEKRPHNASVFSIETKLKGADGLSHCPVCNSLIRKSPGEVMYYCPNATCPAQLAEKLEHFVSKSGMDIKGMGEQLAVAFLAEGLVKNVADIYSLEVSQLAARDRMKNKSAVNLIDAINKSRKRPLTNVIFALGIRHVGLESATVLAQNFGTLKALFEADQAQLKIIPGIGDKIAESIITYFTEPQNRETVNRLIQVLETPPVTPDNSTGTDPLAGTEFVITGTLAGMTRQQAWDRITAAGGTYKTDLTKKTRFLVAGQEAGSKLTKAREMGIEILTEDQFIILIEKPVTEPQPRLF</sequence>
<keyword evidence="14" id="KW-1185">Reference proteome</keyword>
<evidence type="ECO:0000256" key="6">
    <source>
        <dbReference type="ARBA" id="ARBA00022842"/>
    </source>
</evidence>
<feature type="binding site" evidence="10">
    <location>
        <begin position="84"/>
        <end position="85"/>
    </location>
    <ligand>
        <name>NAD(+)</name>
        <dbReference type="ChEBI" id="CHEBI:57540"/>
    </ligand>
</feature>
<dbReference type="Pfam" id="PF12826">
    <property type="entry name" value="HHH_2"/>
    <property type="match status" value="1"/>
</dbReference>
<dbReference type="InterPro" id="IPR001357">
    <property type="entry name" value="BRCT_dom"/>
</dbReference>
<dbReference type="CDD" id="cd00114">
    <property type="entry name" value="LIGANc"/>
    <property type="match status" value="1"/>
</dbReference>
<dbReference type="PANTHER" id="PTHR23389">
    <property type="entry name" value="CHROMOSOME TRANSMISSION FIDELITY FACTOR 18"/>
    <property type="match status" value="1"/>
</dbReference>
<dbReference type="InterPro" id="IPR041663">
    <property type="entry name" value="DisA/LigA_HHH"/>
</dbReference>
<dbReference type="Pfam" id="PF01653">
    <property type="entry name" value="DNA_ligase_aden"/>
    <property type="match status" value="1"/>
</dbReference>
<evidence type="ECO:0000259" key="12">
    <source>
        <dbReference type="PROSITE" id="PS50172"/>
    </source>
</evidence>
<keyword evidence="8 10" id="KW-0234">DNA repair</keyword>
<dbReference type="Pfam" id="PF00533">
    <property type="entry name" value="BRCT"/>
    <property type="match status" value="1"/>
</dbReference>
<accession>A0ABZ2J2Z0</accession>
<dbReference type="InterPro" id="IPR012340">
    <property type="entry name" value="NA-bd_OB-fold"/>
</dbReference>
<feature type="binding site" evidence="10">
    <location>
        <position position="421"/>
    </location>
    <ligand>
        <name>Zn(2+)</name>
        <dbReference type="ChEBI" id="CHEBI:29105"/>
    </ligand>
</feature>
<feature type="binding site" evidence="10">
    <location>
        <begin position="35"/>
        <end position="39"/>
    </location>
    <ligand>
        <name>NAD(+)</name>
        <dbReference type="ChEBI" id="CHEBI:57540"/>
    </ligand>
</feature>
<feature type="binding site" evidence="10">
    <location>
        <position position="174"/>
    </location>
    <ligand>
        <name>NAD(+)</name>
        <dbReference type="ChEBI" id="CHEBI:57540"/>
    </ligand>
</feature>
<keyword evidence="10" id="KW-0464">Manganese</keyword>
<dbReference type="PROSITE" id="PS01055">
    <property type="entry name" value="DNA_LIGASE_N1"/>
    <property type="match status" value="1"/>
</dbReference>
<evidence type="ECO:0000256" key="11">
    <source>
        <dbReference type="RuleBase" id="RU000618"/>
    </source>
</evidence>
<dbReference type="InterPro" id="IPR004149">
    <property type="entry name" value="Znf_DNAligase_C4"/>
</dbReference>
<evidence type="ECO:0000256" key="10">
    <source>
        <dbReference type="HAMAP-Rule" id="MF_01588"/>
    </source>
</evidence>
<dbReference type="InterPro" id="IPR033136">
    <property type="entry name" value="DNA_ligase_CS"/>
</dbReference>
<comment type="catalytic activity">
    <reaction evidence="9 10 11">
        <text>NAD(+) + (deoxyribonucleotide)n-3'-hydroxyl + 5'-phospho-(deoxyribonucleotide)m = (deoxyribonucleotide)n+m + AMP + beta-nicotinamide D-nucleotide.</text>
        <dbReference type="EC" id="6.5.1.2"/>
    </reaction>
</comment>
<feature type="binding site" evidence="10">
    <location>
        <position position="291"/>
    </location>
    <ligand>
        <name>NAD(+)</name>
        <dbReference type="ChEBI" id="CHEBI:57540"/>
    </ligand>
</feature>
<dbReference type="Gene3D" id="1.10.287.610">
    <property type="entry name" value="Helix hairpin bin"/>
    <property type="match status" value="1"/>
</dbReference>
<dbReference type="SUPFAM" id="SSF50249">
    <property type="entry name" value="Nucleic acid-binding proteins"/>
    <property type="match status" value="1"/>
</dbReference>
<dbReference type="InterPro" id="IPR013840">
    <property type="entry name" value="DNAligase_N"/>
</dbReference>
<keyword evidence="7 10" id="KW-0520">NAD</keyword>
<feature type="domain" description="BRCT" evidence="12">
    <location>
        <begin position="600"/>
        <end position="670"/>
    </location>
</feature>
<dbReference type="Gene3D" id="2.40.50.140">
    <property type="entry name" value="Nucleic acid-binding proteins"/>
    <property type="match status" value="1"/>
</dbReference>
<dbReference type="SMART" id="SM00292">
    <property type="entry name" value="BRCT"/>
    <property type="match status" value="1"/>
</dbReference>
<comment type="cofactor">
    <cofactor evidence="10">
        <name>Mg(2+)</name>
        <dbReference type="ChEBI" id="CHEBI:18420"/>
    </cofactor>
    <cofactor evidence="10">
        <name>Mn(2+)</name>
        <dbReference type="ChEBI" id="CHEBI:29035"/>
    </cofactor>
</comment>
<evidence type="ECO:0000256" key="4">
    <source>
        <dbReference type="ARBA" id="ARBA00022763"/>
    </source>
</evidence>
<comment type="similarity">
    <text evidence="10">Belongs to the NAD-dependent DNA ligase family. LigA subfamily.</text>
</comment>
<dbReference type="SUPFAM" id="SSF47781">
    <property type="entry name" value="RuvA domain 2-like"/>
    <property type="match status" value="1"/>
</dbReference>
<evidence type="ECO:0000256" key="9">
    <source>
        <dbReference type="ARBA" id="ARBA00034005"/>
    </source>
</evidence>
<feature type="binding site" evidence="10">
    <location>
        <position position="441"/>
    </location>
    <ligand>
        <name>Zn(2+)</name>
        <dbReference type="ChEBI" id="CHEBI:29105"/>
    </ligand>
</feature>
<dbReference type="SUPFAM" id="SSF56091">
    <property type="entry name" value="DNA ligase/mRNA capping enzyme, catalytic domain"/>
    <property type="match status" value="1"/>
</dbReference>
<name>A0ABZ2J2Z0_9CHLR</name>
<dbReference type="NCBIfam" id="NF005932">
    <property type="entry name" value="PRK07956.1"/>
    <property type="match status" value="1"/>
</dbReference>
<dbReference type="PROSITE" id="PS01056">
    <property type="entry name" value="DNA_LIGASE_N2"/>
    <property type="match status" value="1"/>
</dbReference>
<keyword evidence="3 10" id="KW-0479">Metal-binding</keyword>
<dbReference type="InterPro" id="IPR004150">
    <property type="entry name" value="NAD_DNA_ligase_OB"/>
</dbReference>
<dbReference type="Gene3D" id="1.10.150.20">
    <property type="entry name" value="5' to 3' exonuclease, C-terminal subdomain"/>
    <property type="match status" value="2"/>
</dbReference>
<protein>
    <recommendedName>
        <fullName evidence="10 11">DNA ligase</fullName>
        <ecNumber evidence="10 11">6.5.1.2</ecNumber>
    </recommendedName>
    <alternativeName>
        <fullName evidence="10">Polydeoxyribonucleotide synthase [NAD(+)]</fullName>
    </alternativeName>
</protein>
<dbReference type="Pfam" id="PF03120">
    <property type="entry name" value="OB_DNA_ligase"/>
    <property type="match status" value="1"/>
</dbReference>
<dbReference type="Proteomes" id="UP001375370">
    <property type="component" value="Chromosome"/>
</dbReference>
<proteinExistence type="inferred from homology"/>
<feature type="binding site" evidence="10">
    <location>
        <position position="315"/>
    </location>
    <ligand>
        <name>NAD(+)</name>
        <dbReference type="ChEBI" id="CHEBI:57540"/>
    </ligand>
</feature>
<feature type="binding site" evidence="10">
    <location>
        <position position="115"/>
    </location>
    <ligand>
        <name>NAD(+)</name>
        <dbReference type="ChEBI" id="CHEBI:57540"/>
    </ligand>
</feature>
<feature type="active site" description="N6-AMP-lysine intermediate" evidence="10">
    <location>
        <position position="117"/>
    </location>
</feature>
<gene>
    <name evidence="10 13" type="primary">ligA</name>
    <name evidence="13" type="ORF">V8247_08515</name>
</gene>
<evidence type="ECO:0000256" key="7">
    <source>
        <dbReference type="ARBA" id="ARBA00023027"/>
    </source>
</evidence>
<reference evidence="13 14" key="1">
    <citation type="submission" date="2024-03" db="EMBL/GenBank/DDBJ databases">
        <title>A Dehalogenimonas Isolated from Estuarine Sediments Dihaloeliminates Chlorinated Alkanes.</title>
        <authorList>
            <person name="Yang Y."/>
            <person name="Wang H."/>
        </authorList>
    </citation>
    <scope>NUCLEOTIDE SEQUENCE [LARGE SCALE GENOMIC DNA]</scope>
    <source>
        <strain evidence="13 14">W</strain>
    </source>
</reference>
<keyword evidence="4 10" id="KW-0227">DNA damage</keyword>
<keyword evidence="5 10" id="KW-0862">Zinc</keyword>
<keyword evidence="1 10" id="KW-0436">Ligase</keyword>
<evidence type="ECO:0000313" key="13">
    <source>
        <dbReference type="EMBL" id="WWX25285.1"/>
    </source>
</evidence>
<dbReference type="InterPro" id="IPR036420">
    <property type="entry name" value="BRCT_dom_sf"/>
</dbReference>
<evidence type="ECO:0000313" key="14">
    <source>
        <dbReference type="Proteomes" id="UP001375370"/>
    </source>
</evidence>
<dbReference type="PIRSF" id="PIRSF001604">
    <property type="entry name" value="LigA"/>
    <property type="match status" value="1"/>
</dbReference>
<dbReference type="Gene3D" id="3.40.50.10190">
    <property type="entry name" value="BRCT domain"/>
    <property type="match status" value="1"/>
</dbReference>
<evidence type="ECO:0000256" key="2">
    <source>
        <dbReference type="ARBA" id="ARBA00022705"/>
    </source>
</evidence>
<evidence type="ECO:0000256" key="8">
    <source>
        <dbReference type="ARBA" id="ARBA00023204"/>
    </source>
</evidence>
<dbReference type="EC" id="6.5.1.2" evidence="10 11"/>
<feature type="binding site" evidence="10">
    <location>
        <position position="418"/>
    </location>
    <ligand>
        <name>Zn(2+)</name>
        <dbReference type="ChEBI" id="CHEBI:29105"/>
    </ligand>
</feature>
<dbReference type="GO" id="GO:0003911">
    <property type="term" value="F:DNA ligase (NAD+) activity"/>
    <property type="evidence" value="ECO:0007669"/>
    <property type="project" value="UniProtKB-EC"/>
</dbReference>
<keyword evidence="2 10" id="KW-0235">DNA replication</keyword>
<evidence type="ECO:0000256" key="1">
    <source>
        <dbReference type="ARBA" id="ARBA00022598"/>
    </source>
</evidence>
<dbReference type="Pfam" id="PF14520">
    <property type="entry name" value="HHH_5"/>
    <property type="match status" value="1"/>
</dbReference>
<comment type="function">
    <text evidence="10">DNA ligase that catalyzes the formation of phosphodiester linkages between 5'-phosphoryl and 3'-hydroxyl groups in double-stranded DNA using NAD as a coenzyme and as the energy source for the reaction. It is essential for DNA replication and repair of damaged DNA.</text>
</comment>
<dbReference type="InterPro" id="IPR001679">
    <property type="entry name" value="DNA_ligase"/>
</dbReference>
<dbReference type="SMART" id="SM00532">
    <property type="entry name" value="LIGANc"/>
    <property type="match status" value="1"/>
</dbReference>
<dbReference type="PROSITE" id="PS50172">
    <property type="entry name" value="BRCT"/>
    <property type="match status" value="1"/>
</dbReference>
<dbReference type="HAMAP" id="MF_01588">
    <property type="entry name" value="DNA_ligase_A"/>
    <property type="match status" value="1"/>
</dbReference>
<dbReference type="InterPro" id="IPR018239">
    <property type="entry name" value="DNA_ligase_AS"/>
</dbReference>
<dbReference type="CDD" id="cd17748">
    <property type="entry name" value="BRCT_DNA_ligase_like"/>
    <property type="match status" value="1"/>
</dbReference>
<evidence type="ECO:0000256" key="5">
    <source>
        <dbReference type="ARBA" id="ARBA00022833"/>
    </source>
</evidence>
<evidence type="ECO:0000256" key="3">
    <source>
        <dbReference type="ARBA" id="ARBA00022723"/>
    </source>
</evidence>
<dbReference type="InterPro" id="IPR010994">
    <property type="entry name" value="RuvA_2-like"/>
</dbReference>
<dbReference type="NCBIfam" id="TIGR00575">
    <property type="entry name" value="dnlj"/>
    <property type="match status" value="1"/>
</dbReference>
<dbReference type="EMBL" id="CP146612">
    <property type="protein sequence ID" value="WWX25285.1"/>
    <property type="molecule type" value="Genomic_DNA"/>
</dbReference>
<keyword evidence="6 10" id="KW-0460">Magnesium</keyword>